<dbReference type="AlphaFoldDB" id="A0A7D5TFG4"/>
<sequence length="384" mass="39927">MRRDWGVTLVVAALVVLSGCGALGGGTATPAGGDAPTTGSTDAPTPGASADDGGSTDAETATGAGTETSFPTLTPVARATPGGGQSLPPGVNADGSVNETALVVAHFEAANATGWRLAHRNGNDTQVLYSAGAASYERDEQGVAWFRDGVLVSNRTLIGAPYEMDSTFNTSMGSTRPTDGIRLALGIRLGTSNYVWNGTTEHEGRTLHALRMTGPKGLGDSLDHYTGRLLVDDSGRIHRLTGEVGENESVAQAYNFDYEWGVDSVPRPPWFDRVPRGVVEKTPDGTALNVTLTGGPAVPADTELTFRHDGTRRTVTLAAPLEPGESLYVGLRTEDGERAVAASREPLDGAGLVDLSGSQTRLSGTATVEGSEVDLRFTAGRLDF</sequence>
<dbReference type="PROSITE" id="PS51257">
    <property type="entry name" value="PROKAR_LIPOPROTEIN"/>
    <property type="match status" value="1"/>
</dbReference>
<gene>
    <name evidence="2" type="ORF">HZS54_01355</name>
</gene>
<accession>A0A7D5TFG4</accession>
<dbReference type="OrthoDB" id="240995at2157"/>
<keyword evidence="3" id="KW-1185">Reference proteome</keyword>
<organism evidence="2 3">
    <name type="scientific">Halosimplex pelagicum</name>
    <dbReference type="NCBI Taxonomy" id="869886"/>
    <lineage>
        <taxon>Archaea</taxon>
        <taxon>Methanobacteriati</taxon>
        <taxon>Methanobacteriota</taxon>
        <taxon>Stenosarchaea group</taxon>
        <taxon>Halobacteria</taxon>
        <taxon>Halobacteriales</taxon>
        <taxon>Haloarculaceae</taxon>
        <taxon>Halosimplex</taxon>
    </lineage>
</organism>
<reference evidence="2 3" key="1">
    <citation type="submission" date="2020-07" db="EMBL/GenBank/DDBJ databases">
        <title>Halosimplex litoreum sp. nov. and Halosimplex rubrum sp. nov., isolated from different salt environments.</title>
        <authorList>
            <person name="Cui H."/>
        </authorList>
    </citation>
    <scope>NUCLEOTIDE SEQUENCE [LARGE SCALE GENOMIC DNA]</scope>
    <source>
        <strain evidence="2 3">R2</strain>
    </source>
</reference>
<proteinExistence type="predicted"/>
<dbReference type="KEGG" id="hpel:HZS54_01355"/>
<feature type="region of interest" description="Disordered" evidence="1">
    <location>
        <begin position="29"/>
        <end position="94"/>
    </location>
</feature>
<evidence type="ECO:0000313" key="2">
    <source>
        <dbReference type="EMBL" id="QLH80356.1"/>
    </source>
</evidence>
<dbReference type="EMBL" id="CP058909">
    <property type="protein sequence ID" value="QLH80356.1"/>
    <property type="molecule type" value="Genomic_DNA"/>
</dbReference>
<dbReference type="GeneID" id="56081194"/>
<evidence type="ECO:0000256" key="1">
    <source>
        <dbReference type="SAM" id="MobiDB-lite"/>
    </source>
</evidence>
<name>A0A7D5TFG4_9EURY</name>
<evidence type="ECO:0000313" key="3">
    <source>
        <dbReference type="Proteomes" id="UP000509346"/>
    </source>
</evidence>
<feature type="compositionally biased region" description="Low complexity" evidence="1">
    <location>
        <begin position="50"/>
        <end position="69"/>
    </location>
</feature>
<feature type="compositionally biased region" description="Low complexity" evidence="1">
    <location>
        <begin position="29"/>
        <end position="43"/>
    </location>
</feature>
<protein>
    <submittedName>
        <fullName evidence="2">Uncharacterized protein</fullName>
    </submittedName>
</protein>
<dbReference type="RefSeq" id="WP_179920185.1">
    <property type="nucleotide sequence ID" value="NZ_CP058909.1"/>
</dbReference>
<dbReference type="Proteomes" id="UP000509346">
    <property type="component" value="Chromosome"/>
</dbReference>